<gene>
    <name evidence="1" type="ORF">TNCV_3990161</name>
</gene>
<accession>A0A8X6SVS6</accession>
<evidence type="ECO:0000313" key="2">
    <source>
        <dbReference type="Proteomes" id="UP000887159"/>
    </source>
</evidence>
<organism evidence="1 2">
    <name type="scientific">Trichonephila clavipes</name>
    <name type="common">Golden silk orbweaver</name>
    <name type="synonym">Nephila clavipes</name>
    <dbReference type="NCBI Taxonomy" id="2585209"/>
    <lineage>
        <taxon>Eukaryota</taxon>
        <taxon>Metazoa</taxon>
        <taxon>Ecdysozoa</taxon>
        <taxon>Arthropoda</taxon>
        <taxon>Chelicerata</taxon>
        <taxon>Arachnida</taxon>
        <taxon>Araneae</taxon>
        <taxon>Araneomorphae</taxon>
        <taxon>Entelegynae</taxon>
        <taxon>Araneoidea</taxon>
        <taxon>Nephilidae</taxon>
        <taxon>Trichonephila</taxon>
    </lineage>
</organism>
<comment type="caution">
    <text evidence="1">The sequence shown here is derived from an EMBL/GenBank/DDBJ whole genome shotgun (WGS) entry which is preliminary data.</text>
</comment>
<proteinExistence type="predicted"/>
<dbReference type="EMBL" id="BMAU01021357">
    <property type="protein sequence ID" value="GFY20972.1"/>
    <property type="molecule type" value="Genomic_DNA"/>
</dbReference>
<sequence length="97" mass="10929">MVHAPSVMVWVATRKLLIRVLSSLKFIYHILRPVSSSPQSPNNDPLGSVLKVYGENDMVSISQSFVNTVNVLRNHWMDSNAQKRFGKTHGYGMERTG</sequence>
<dbReference type="AlphaFoldDB" id="A0A8X6SVS6"/>
<evidence type="ECO:0000313" key="1">
    <source>
        <dbReference type="EMBL" id="GFY20972.1"/>
    </source>
</evidence>
<reference evidence="1" key="1">
    <citation type="submission" date="2020-08" db="EMBL/GenBank/DDBJ databases">
        <title>Multicomponent nature underlies the extraordinary mechanical properties of spider dragline silk.</title>
        <authorList>
            <person name="Kono N."/>
            <person name="Nakamura H."/>
            <person name="Mori M."/>
            <person name="Yoshida Y."/>
            <person name="Ohtoshi R."/>
            <person name="Malay A.D."/>
            <person name="Moran D.A.P."/>
            <person name="Tomita M."/>
            <person name="Numata K."/>
            <person name="Arakawa K."/>
        </authorList>
    </citation>
    <scope>NUCLEOTIDE SEQUENCE</scope>
</reference>
<name>A0A8X6SVS6_TRICX</name>
<dbReference type="Proteomes" id="UP000887159">
    <property type="component" value="Unassembled WGS sequence"/>
</dbReference>
<keyword evidence="2" id="KW-1185">Reference proteome</keyword>
<protein>
    <submittedName>
        <fullName evidence="1">Uncharacterized protein</fullName>
    </submittedName>
</protein>